<reference evidence="1" key="1">
    <citation type="submission" date="2014-11" db="EMBL/GenBank/DDBJ databases">
        <authorList>
            <person name="Amaro Gonzalez C."/>
        </authorList>
    </citation>
    <scope>NUCLEOTIDE SEQUENCE</scope>
</reference>
<evidence type="ECO:0000313" key="1">
    <source>
        <dbReference type="EMBL" id="JAH84485.1"/>
    </source>
</evidence>
<reference evidence="1" key="2">
    <citation type="journal article" date="2015" name="Fish Shellfish Immunol.">
        <title>Early steps in the European eel (Anguilla anguilla)-Vibrio vulnificus interaction in the gills: Role of the RtxA13 toxin.</title>
        <authorList>
            <person name="Callol A."/>
            <person name="Pajuelo D."/>
            <person name="Ebbesson L."/>
            <person name="Teles M."/>
            <person name="MacKenzie S."/>
            <person name="Amaro C."/>
        </authorList>
    </citation>
    <scope>NUCLEOTIDE SEQUENCE</scope>
</reference>
<protein>
    <submittedName>
        <fullName evidence="1">Uncharacterized protein</fullName>
    </submittedName>
</protein>
<proteinExistence type="predicted"/>
<dbReference type="EMBL" id="GBXM01024092">
    <property type="protein sequence ID" value="JAH84485.1"/>
    <property type="molecule type" value="Transcribed_RNA"/>
</dbReference>
<name>A0A0E9W4G8_ANGAN</name>
<accession>A0A0E9W4G8</accession>
<sequence length="57" mass="6817">MTPGTPSGMTQVCKHRLTHLRLLKKRLSPKKTKKTIKKNRRFQISLKIFQSRKERKK</sequence>
<dbReference type="AlphaFoldDB" id="A0A0E9W4G8"/>
<organism evidence="1">
    <name type="scientific">Anguilla anguilla</name>
    <name type="common">European freshwater eel</name>
    <name type="synonym">Muraena anguilla</name>
    <dbReference type="NCBI Taxonomy" id="7936"/>
    <lineage>
        <taxon>Eukaryota</taxon>
        <taxon>Metazoa</taxon>
        <taxon>Chordata</taxon>
        <taxon>Craniata</taxon>
        <taxon>Vertebrata</taxon>
        <taxon>Euteleostomi</taxon>
        <taxon>Actinopterygii</taxon>
        <taxon>Neopterygii</taxon>
        <taxon>Teleostei</taxon>
        <taxon>Anguilliformes</taxon>
        <taxon>Anguillidae</taxon>
        <taxon>Anguilla</taxon>
    </lineage>
</organism>